<dbReference type="GO" id="GO:0004386">
    <property type="term" value="F:helicase activity"/>
    <property type="evidence" value="ECO:0007669"/>
    <property type="project" value="UniProtKB-KW"/>
</dbReference>
<dbReference type="Proteomes" id="UP000094527">
    <property type="component" value="Unassembled WGS sequence"/>
</dbReference>
<evidence type="ECO:0000313" key="2">
    <source>
        <dbReference type="Proteomes" id="UP000094527"/>
    </source>
</evidence>
<evidence type="ECO:0000313" key="1">
    <source>
        <dbReference type="EMBL" id="ODM88889.1"/>
    </source>
</evidence>
<dbReference type="EMBL" id="LJIJ01003084">
    <property type="protein sequence ID" value="ODM88889.1"/>
    <property type="molecule type" value="Genomic_DNA"/>
</dbReference>
<keyword evidence="1" id="KW-0378">Hydrolase</keyword>
<gene>
    <name evidence="1" type="ORF">Ocin01_17786</name>
</gene>
<comment type="caution">
    <text evidence="1">The sequence shown here is derived from an EMBL/GenBank/DDBJ whole genome shotgun (WGS) entry which is preliminary data.</text>
</comment>
<keyword evidence="1" id="KW-0547">Nucleotide-binding</keyword>
<feature type="non-terminal residue" evidence="1">
    <location>
        <position position="1"/>
    </location>
</feature>
<keyword evidence="2" id="KW-1185">Reference proteome</keyword>
<keyword evidence="1" id="KW-0067">ATP-binding</keyword>
<keyword evidence="1" id="KW-0347">Helicase</keyword>
<name>A0A1D2M7G0_ORCCI</name>
<accession>A0A1D2M7G0</accession>
<sequence>NSQPPQRARTWRYRGRTHATTSTQVVVSGAVLTCDSRFGSQDTRVAFVDIQCHLPLWPPGQFKPFRPLPQVIIRQQPQVKPPPRAKNGNDKPTEYLMKEACLSWTISISSKTPMDLTTIRQRLRTNSTRAQ</sequence>
<protein>
    <submittedName>
        <fullName evidence="1">Regulator of telomere elongation helicase 1</fullName>
    </submittedName>
</protein>
<organism evidence="1 2">
    <name type="scientific">Orchesella cincta</name>
    <name type="common">Springtail</name>
    <name type="synonym">Podura cincta</name>
    <dbReference type="NCBI Taxonomy" id="48709"/>
    <lineage>
        <taxon>Eukaryota</taxon>
        <taxon>Metazoa</taxon>
        <taxon>Ecdysozoa</taxon>
        <taxon>Arthropoda</taxon>
        <taxon>Hexapoda</taxon>
        <taxon>Collembola</taxon>
        <taxon>Entomobryomorpha</taxon>
        <taxon>Entomobryoidea</taxon>
        <taxon>Orchesellidae</taxon>
        <taxon>Orchesellinae</taxon>
        <taxon>Orchesella</taxon>
    </lineage>
</organism>
<reference evidence="1 2" key="1">
    <citation type="journal article" date="2016" name="Genome Biol. Evol.">
        <title>Gene Family Evolution Reflects Adaptation to Soil Environmental Stressors in the Genome of the Collembolan Orchesella cincta.</title>
        <authorList>
            <person name="Faddeeva-Vakhrusheva A."/>
            <person name="Derks M.F."/>
            <person name="Anvar S.Y."/>
            <person name="Agamennone V."/>
            <person name="Suring W."/>
            <person name="Smit S."/>
            <person name="van Straalen N.M."/>
            <person name="Roelofs D."/>
        </authorList>
    </citation>
    <scope>NUCLEOTIDE SEQUENCE [LARGE SCALE GENOMIC DNA]</scope>
    <source>
        <tissue evidence="1">Mixed pool</tissue>
    </source>
</reference>
<dbReference type="AlphaFoldDB" id="A0A1D2M7G0"/>
<proteinExistence type="predicted"/>